<protein>
    <submittedName>
        <fullName evidence="10">Oligopeptide transport ATP-binding protein OppD</fullName>
    </submittedName>
</protein>
<evidence type="ECO:0000259" key="9">
    <source>
        <dbReference type="PROSITE" id="PS50893"/>
    </source>
</evidence>
<dbReference type="PANTHER" id="PTHR43297">
    <property type="entry name" value="OLIGOPEPTIDE TRANSPORT ATP-BINDING PROTEIN APPD"/>
    <property type="match status" value="1"/>
</dbReference>
<organism evidence="10 11">
    <name type="scientific">Paraburkholderia phenoliruptrix</name>
    <dbReference type="NCBI Taxonomy" id="252970"/>
    <lineage>
        <taxon>Bacteria</taxon>
        <taxon>Pseudomonadati</taxon>
        <taxon>Pseudomonadota</taxon>
        <taxon>Betaproteobacteria</taxon>
        <taxon>Burkholderiales</taxon>
        <taxon>Burkholderiaceae</taxon>
        <taxon>Paraburkholderia</taxon>
    </lineage>
</organism>
<sequence>MPLLEVKDLSVRFTRREGAPVDAVQRVSFSLEAGRTLGIVGESGSGKSQTVMALLGLLAGNGQVSGEALYRGDNLLAMNEAALNRIRGDRIGMIFQDPMTSLNPFLTIERQMTETLQLHRKMSRREARRRAIEALESVRIPDAARRIGMYPHEFSGGMRQRVMIAMALLSEPEMLIADEPTTALDVTVQAQIIELLRELNRERGTAIILITHDMGVVAGLCDDVMVMYAGQTVEQASAATLFAAPTHPYTRGLLNALPRLTDDSDDERPLQTIPGNPPLPGEAGAGCAFAPRCTYCSDACRESRPVLVATANDPRARRACHRPAADILEAQHV</sequence>
<dbReference type="InterPro" id="IPR003593">
    <property type="entry name" value="AAA+_ATPase"/>
</dbReference>
<dbReference type="FunFam" id="3.40.50.300:FF:000016">
    <property type="entry name" value="Oligopeptide ABC transporter ATP-binding component"/>
    <property type="match status" value="1"/>
</dbReference>
<dbReference type="InterPro" id="IPR017871">
    <property type="entry name" value="ABC_transporter-like_CS"/>
</dbReference>
<dbReference type="NCBIfam" id="TIGR01727">
    <property type="entry name" value="oligo_HPY"/>
    <property type="match status" value="1"/>
</dbReference>
<dbReference type="RefSeq" id="WP_035476398.1">
    <property type="nucleotide sequence ID" value="NZ_CADFGL010000001.1"/>
</dbReference>
<evidence type="ECO:0000256" key="1">
    <source>
        <dbReference type="ARBA" id="ARBA00004417"/>
    </source>
</evidence>
<keyword evidence="7 10" id="KW-0067">ATP-binding</keyword>
<evidence type="ECO:0000256" key="6">
    <source>
        <dbReference type="ARBA" id="ARBA00022741"/>
    </source>
</evidence>
<evidence type="ECO:0000256" key="3">
    <source>
        <dbReference type="ARBA" id="ARBA00022448"/>
    </source>
</evidence>
<dbReference type="Pfam" id="PF00005">
    <property type="entry name" value="ABC_tran"/>
    <property type="match status" value="1"/>
</dbReference>
<comment type="subcellular location">
    <subcellularLocation>
        <location evidence="1">Cell inner membrane</location>
        <topology evidence="1">Peripheral membrane protein</topology>
    </subcellularLocation>
</comment>
<dbReference type="AlphaFoldDB" id="A0A6J4ZR79"/>
<dbReference type="SMART" id="SM00382">
    <property type="entry name" value="AAA"/>
    <property type="match status" value="1"/>
</dbReference>
<keyword evidence="6" id="KW-0547">Nucleotide-binding</keyword>
<comment type="similarity">
    <text evidence="2">Belongs to the ABC transporter superfamily.</text>
</comment>
<evidence type="ECO:0000313" key="10">
    <source>
        <dbReference type="EMBL" id="CAB3640544.1"/>
    </source>
</evidence>
<dbReference type="EMBL" id="CADIKB010000001">
    <property type="protein sequence ID" value="CAB3640544.1"/>
    <property type="molecule type" value="Genomic_DNA"/>
</dbReference>
<dbReference type="GO" id="GO:0055085">
    <property type="term" value="P:transmembrane transport"/>
    <property type="evidence" value="ECO:0007669"/>
    <property type="project" value="UniProtKB-ARBA"/>
</dbReference>
<evidence type="ECO:0000256" key="5">
    <source>
        <dbReference type="ARBA" id="ARBA00022519"/>
    </source>
</evidence>
<dbReference type="GO" id="GO:0005524">
    <property type="term" value="F:ATP binding"/>
    <property type="evidence" value="ECO:0007669"/>
    <property type="project" value="UniProtKB-KW"/>
</dbReference>
<dbReference type="PROSITE" id="PS50893">
    <property type="entry name" value="ABC_TRANSPORTER_2"/>
    <property type="match status" value="1"/>
</dbReference>
<keyword evidence="5" id="KW-0997">Cell inner membrane</keyword>
<accession>A0A6J4ZR79</accession>
<proteinExistence type="inferred from homology"/>
<dbReference type="PROSITE" id="PS00211">
    <property type="entry name" value="ABC_TRANSPORTER_1"/>
    <property type="match status" value="1"/>
</dbReference>
<keyword evidence="3" id="KW-0813">Transport</keyword>
<dbReference type="Pfam" id="PF08352">
    <property type="entry name" value="oligo_HPY"/>
    <property type="match status" value="1"/>
</dbReference>
<dbReference type="InterPro" id="IPR027417">
    <property type="entry name" value="P-loop_NTPase"/>
</dbReference>
<gene>
    <name evidence="10" type="primary">oppD_1</name>
    <name evidence="10" type="ORF">LMG22037_00235</name>
</gene>
<dbReference type="GO" id="GO:0016887">
    <property type="term" value="F:ATP hydrolysis activity"/>
    <property type="evidence" value="ECO:0007669"/>
    <property type="project" value="InterPro"/>
</dbReference>
<dbReference type="GO" id="GO:0005886">
    <property type="term" value="C:plasma membrane"/>
    <property type="evidence" value="ECO:0007669"/>
    <property type="project" value="UniProtKB-SubCell"/>
</dbReference>
<name>A0A6J4ZR79_9BURK</name>
<dbReference type="Gene3D" id="3.40.50.300">
    <property type="entry name" value="P-loop containing nucleotide triphosphate hydrolases"/>
    <property type="match status" value="1"/>
</dbReference>
<dbReference type="GO" id="GO:0015833">
    <property type="term" value="P:peptide transport"/>
    <property type="evidence" value="ECO:0007669"/>
    <property type="project" value="InterPro"/>
</dbReference>
<dbReference type="InterPro" id="IPR003439">
    <property type="entry name" value="ABC_transporter-like_ATP-bd"/>
</dbReference>
<evidence type="ECO:0000256" key="8">
    <source>
        <dbReference type="ARBA" id="ARBA00023136"/>
    </source>
</evidence>
<keyword evidence="8" id="KW-0472">Membrane</keyword>
<reference evidence="10 11" key="1">
    <citation type="submission" date="2020-04" db="EMBL/GenBank/DDBJ databases">
        <authorList>
            <person name="De Canck E."/>
        </authorList>
    </citation>
    <scope>NUCLEOTIDE SEQUENCE [LARGE SCALE GENOMIC DNA]</scope>
    <source>
        <strain evidence="10 11">LMG 22037</strain>
    </source>
</reference>
<dbReference type="Proteomes" id="UP000494249">
    <property type="component" value="Unassembled WGS sequence"/>
</dbReference>
<feature type="domain" description="ABC transporter" evidence="9">
    <location>
        <begin position="4"/>
        <end position="254"/>
    </location>
</feature>
<evidence type="ECO:0000313" key="11">
    <source>
        <dbReference type="Proteomes" id="UP000494249"/>
    </source>
</evidence>
<dbReference type="SUPFAM" id="SSF52540">
    <property type="entry name" value="P-loop containing nucleoside triphosphate hydrolases"/>
    <property type="match status" value="1"/>
</dbReference>
<evidence type="ECO:0000256" key="4">
    <source>
        <dbReference type="ARBA" id="ARBA00022475"/>
    </source>
</evidence>
<dbReference type="InterPro" id="IPR013563">
    <property type="entry name" value="Oligopep_ABC_C"/>
</dbReference>
<evidence type="ECO:0000256" key="7">
    <source>
        <dbReference type="ARBA" id="ARBA00022840"/>
    </source>
</evidence>
<keyword evidence="4" id="KW-1003">Cell membrane</keyword>
<evidence type="ECO:0000256" key="2">
    <source>
        <dbReference type="ARBA" id="ARBA00005417"/>
    </source>
</evidence>
<dbReference type="CDD" id="cd03257">
    <property type="entry name" value="ABC_NikE_OppD_transporters"/>
    <property type="match status" value="1"/>
</dbReference>
<dbReference type="InterPro" id="IPR050388">
    <property type="entry name" value="ABC_Ni/Peptide_Import"/>
</dbReference>
<dbReference type="PANTHER" id="PTHR43297:SF7">
    <property type="entry name" value="D,D-DIPEPTIDE TRANSPORT ATP-BINDING PROTEIN DDPD-RELATED"/>
    <property type="match status" value="1"/>
</dbReference>